<accession>A0ACC1RE14</accession>
<gene>
    <name evidence="1" type="ORF">NM208_g15132</name>
</gene>
<keyword evidence="2" id="KW-1185">Reference proteome</keyword>
<proteinExistence type="predicted"/>
<protein>
    <submittedName>
        <fullName evidence="1">Uncharacterized protein</fullName>
    </submittedName>
</protein>
<dbReference type="Proteomes" id="UP001148629">
    <property type="component" value="Unassembled WGS sequence"/>
</dbReference>
<comment type="caution">
    <text evidence="1">The sequence shown here is derived from an EMBL/GenBank/DDBJ whole genome shotgun (WGS) entry which is preliminary data.</text>
</comment>
<organism evidence="1 2">
    <name type="scientific">Fusarium decemcellulare</name>
    <dbReference type="NCBI Taxonomy" id="57161"/>
    <lineage>
        <taxon>Eukaryota</taxon>
        <taxon>Fungi</taxon>
        <taxon>Dikarya</taxon>
        <taxon>Ascomycota</taxon>
        <taxon>Pezizomycotina</taxon>
        <taxon>Sordariomycetes</taxon>
        <taxon>Hypocreomycetidae</taxon>
        <taxon>Hypocreales</taxon>
        <taxon>Nectriaceae</taxon>
        <taxon>Fusarium</taxon>
        <taxon>Fusarium decemcellulare species complex</taxon>
    </lineage>
</organism>
<sequence length="490" mass="53303">MRSASLFAAGLSLGASLVAAQIPPAEVFRTDFNSSFKFTPSQIKAAQLDDTTVESAQNIINFDRSQLAFGGPLEDDLYTLPPLTNETGPLKPGQILKVQPFTDPTAFTIPSNTALSRIIYTTTNFNGTVIPASGFILWPYTPRKFDISDKEKQASVVIWTHGTSGFFATQAPSAHRGLWYANSAPFTLAQAGYAVFAPDYAGLGISTSWDGSEIPHQYSASPTAARDALYGFRAALEAFPEKLANNFVVMGHSQGGGVSWSAAEVLAKEKDEFADLSSGYRGAIAGSPTTKIFSSLPEFVVPPVAIGLQSIFPSFRLEDWLTPLGVARTKLAKEIDAGIAVFAQFYMNGDDVVKPDFNETWYVDAFSELGDAGRKDFKGPLLVLQGTEDASISYNVTAKTVEDTWKLYPDHDLEFLVATGVGHMPVLDATRHLWLQWIEERLGGKPMAKKGNVRTDLDSFLPIKQYLGAINSYLQWSGLPQYSYQVPLSG</sequence>
<reference evidence="1" key="1">
    <citation type="submission" date="2022-08" db="EMBL/GenBank/DDBJ databases">
        <title>Genome Sequence of Fusarium decemcellulare.</title>
        <authorList>
            <person name="Buettner E."/>
        </authorList>
    </citation>
    <scope>NUCLEOTIDE SEQUENCE</scope>
    <source>
        <strain evidence="1">Babe19</strain>
    </source>
</reference>
<name>A0ACC1RE14_9HYPO</name>
<dbReference type="EMBL" id="JANRMS010003894">
    <property type="protein sequence ID" value="KAJ3513809.1"/>
    <property type="molecule type" value="Genomic_DNA"/>
</dbReference>
<evidence type="ECO:0000313" key="2">
    <source>
        <dbReference type="Proteomes" id="UP001148629"/>
    </source>
</evidence>
<evidence type="ECO:0000313" key="1">
    <source>
        <dbReference type="EMBL" id="KAJ3513809.1"/>
    </source>
</evidence>